<protein>
    <submittedName>
        <fullName evidence="2">PQQ-like domain-containing protein</fullName>
    </submittedName>
</protein>
<proteinExistence type="predicted"/>
<evidence type="ECO:0000259" key="1">
    <source>
        <dbReference type="Pfam" id="PF13360"/>
    </source>
</evidence>
<dbReference type="STRING" id="709881.SAMN04489832_6454"/>
<dbReference type="AlphaFoldDB" id="A0A1N6B076"/>
<accession>A0A1N6B076</accession>
<dbReference type="RefSeq" id="WP_074318082.1">
    <property type="nucleotide sequence ID" value="NZ_FSQT01000002.1"/>
</dbReference>
<dbReference type="InterPro" id="IPR015943">
    <property type="entry name" value="WD40/YVTN_repeat-like_dom_sf"/>
</dbReference>
<evidence type="ECO:0000313" key="3">
    <source>
        <dbReference type="Proteomes" id="UP000185124"/>
    </source>
</evidence>
<dbReference type="OrthoDB" id="3757373at2"/>
<dbReference type="SUPFAM" id="SSF50998">
    <property type="entry name" value="Quinoprotein alcohol dehydrogenase-like"/>
    <property type="match status" value="1"/>
</dbReference>
<feature type="domain" description="Pyrrolo-quinoline quinone repeat" evidence="1">
    <location>
        <begin position="173"/>
        <end position="315"/>
    </location>
</feature>
<dbReference type="Proteomes" id="UP000185124">
    <property type="component" value="Unassembled WGS sequence"/>
</dbReference>
<dbReference type="EMBL" id="FSQT01000002">
    <property type="protein sequence ID" value="SIN39646.1"/>
    <property type="molecule type" value="Genomic_DNA"/>
</dbReference>
<organism evidence="2 3">
    <name type="scientific">Micromonospora cremea</name>
    <dbReference type="NCBI Taxonomy" id="709881"/>
    <lineage>
        <taxon>Bacteria</taxon>
        <taxon>Bacillati</taxon>
        <taxon>Actinomycetota</taxon>
        <taxon>Actinomycetes</taxon>
        <taxon>Micromonosporales</taxon>
        <taxon>Micromonosporaceae</taxon>
        <taxon>Micromonospora</taxon>
    </lineage>
</organism>
<keyword evidence="3" id="KW-1185">Reference proteome</keyword>
<reference evidence="3" key="1">
    <citation type="submission" date="2016-12" db="EMBL/GenBank/DDBJ databases">
        <authorList>
            <person name="Varghese N."/>
            <person name="Submissions S."/>
        </authorList>
    </citation>
    <scope>NUCLEOTIDE SEQUENCE [LARGE SCALE GENOMIC DNA]</scope>
    <source>
        <strain evidence="3">DSM 45599</strain>
    </source>
</reference>
<name>A0A1N6B076_9ACTN</name>
<dbReference type="InterPro" id="IPR002372">
    <property type="entry name" value="PQQ_rpt_dom"/>
</dbReference>
<dbReference type="Gene3D" id="2.130.10.10">
    <property type="entry name" value="YVTN repeat-like/Quinoprotein amine dehydrogenase"/>
    <property type="match status" value="1"/>
</dbReference>
<dbReference type="InterPro" id="IPR011047">
    <property type="entry name" value="Quinoprotein_ADH-like_sf"/>
</dbReference>
<dbReference type="Pfam" id="PF13360">
    <property type="entry name" value="PQQ_2"/>
    <property type="match status" value="1"/>
</dbReference>
<gene>
    <name evidence="2" type="ORF">SAMN04489832_6454</name>
</gene>
<evidence type="ECO:0000313" key="2">
    <source>
        <dbReference type="EMBL" id="SIN39646.1"/>
    </source>
</evidence>
<sequence>MSSIIELGEVGDVAPVRPTRRQRAHGRPLRCAAVLLLVLVVLAGATPGPQRTVTVVPALSGAQSYLAGDGVFVVDPATPSGDRYLTAYARPSPTGGDVRRRWQAPLTGIADYLDVRAERGLVLLIGVSAAVGVVQTTALDAATGKQRWQLPGVAEWTTDGVLLLMSGLADGPGSVSRVAPDTGRVGWSVPVPPPGEPGYHRGAGGVDQFVIVQPTGVVQVHDAGTGRLVRSVDTLPGDRSTFQRVEVVDDVLLLVSPGSTRVVAYGLPGLDPLWTAEVPLVAYAVGCDDLLCLVQQTGGIQVLDPATGVLRWSDPDHDTLADVRHDRLLVLGPDQRYAVRDAATGRVRTDLGRWDLVPVLRSDDPLIGARPGVDGRLVVAELDLAAGRPRILDVLPGVVGSCQATPPVLLCRRLDGRTALWRLGR</sequence>